<evidence type="ECO:0000256" key="1">
    <source>
        <dbReference type="SAM" id="MobiDB-lite"/>
    </source>
</evidence>
<keyword evidence="4" id="KW-1185">Reference proteome</keyword>
<dbReference type="InterPro" id="IPR040233">
    <property type="entry name" value="CCD97-like_C"/>
</dbReference>
<gene>
    <name evidence="3" type="ORF">KHLLAP_LOCUS3894</name>
</gene>
<dbReference type="AlphaFoldDB" id="A0AAI8VEC8"/>
<feature type="compositionally biased region" description="Low complexity" evidence="1">
    <location>
        <begin position="168"/>
        <end position="197"/>
    </location>
</feature>
<feature type="domain" description="CCD97-like C-terminal" evidence="2">
    <location>
        <begin position="34"/>
        <end position="259"/>
    </location>
</feature>
<organism evidence="3 4">
    <name type="scientific">Anthostomella pinea</name>
    <dbReference type="NCBI Taxonomy" id="933095"/>
    <lineage>
        <taxon>Eukaryota</taxon>
        <taxon>Fungi</taxon>
        <taxon>Dikarya</taxon>
        <taxon>Ascomycota</taxon>
        <taxon>Pezizomycotina</taxon>
        <taxon>Sordariomycetes</taxon>
        <taxon>Xylariomycetidae</taxon>
        <taxon>Xylariales</taxon>
        <taxon>Xylariaceae</taxon>
        <taxon>Anthostomella</taxon>
    </lineage>
</organism>
<evidence type="ECO:0000259" key="2">
    <source>
        <dbReference type="Pfam" id="PF09747"/>
    </source>
</evidence>
<accession>A0AAI8VEC8</accession>
<dbReference type="InterPro" id="IPR018613">
    <property type="entry name" value="Ccdc97-like"/>
</dbReference>
<name>A0AAI8VEC8_9PEZI</name>
<feature type="region of interest" description="Disordered" evidence="1">
    <location>
        <begin position="259"/>
        <end position="286"/>
    </location>
</feature>
<reference evidence="3" key="1">
    <citation type="submission" date="2023-10" db="EMBL/GenBank/DDBJ databases">
        <authorList>
            <person name="Hackl T."/>
        </authorList>
    </citation>
    <scope>NUCLEOTIDE SEQUENCE</scope>
</reference>
<protein>
    <submittedName>
        <fullName evidence="3">Uu.00g108200.m01.CDS01</fullName>
    </submittedName>
</protein>
<evidence type="ECO:0000313" key="3">
    <source>
        <dbReference type="EMBL" id="CAJ2503426.1"/>
    </source>
</evidence>
<proteinExistence type="predicted"/>
<feature type="region of interest" description="Disordered" evidence="1">
    <location>
        <begin position="136"/>
        <end position="215"/>
    </location>
</feature>
<comment type="caution">
    <text evidence="3">The sequence shown here is derived from an EMBL/GenBank/DDBJ whole genome shotgun (WGS) entry which is preliminary data.</text>
</comment>
<dbReference type="PANTHER" id="PTHR31840:SF1">
    <property type="entry name" value="COILED-COIL DOMAIN-CONTAINING PROTEIN 97"/>
    <property type="match status" value="1"/>
</dbReference>
<evidence type="ECO:0000313" key="4">
    <source>
        <dbReference type="Proteomes" id="UP001295740"/>
    </source>
</evidence>
<feature type="region of interest" description="Disordered" evidence="1">
    <location>
        <begin position="1"/>
        <end position="34"/>
    </location>
</feature>
<dbReference type="Proteomes" id="UP001295740">
    <property type="component" value="Unassembled WGS sequence"/>
</dbReference>
<dbReference type="PANTHER" id="PTHR31840">
    <property type="entry name" value="COILED-COIL DOMAIN-CONTAINING PROTEIN 97"/>
    <property type="match status" value="1"/>
</dbReference>
<sequence>MALLTAEAPDSAYTKPQPRAPRSPAHAAQIRVQNRRREYLERHPSYFKSMEHELADPLLYDALIRRFQSAEEREREGRAKGYGRVLEVDLLRGEAKLTHLAALSWSSTQSGNGISASAVDQDAYIREYAGAESLAFPTSDSRPTFASGGDLGPGNGFRRNGTGREGNHSNGSSGNGTPNPASAAAAGVGTGTATATPRTDSPAPGPSTQQEGRERWADFLRRRFVLGRDEDFDYRHVDEDDDYDVLERREREDEWFDYEEPAWAGGEEEGEEERRRLRGETGVQDF</sequence>
<feature type="compositionally biased region" description="Acidic residues" evidence="1">
    <location>
        <begin position="259"/>
        <end position="271"/>
    </location>
</feature>
<dbReference type="Pfam" id="PF09747">
    <property type="entry name" value="CCD97-like_C"/>
    <property type="match status" value="1"/>
</dbReference>
<dbReference type="EMBL" id="CAUWAG010000006">
    <property type="protein sequence ID" value="CAJ2503426.1"/>
    <property type="molecule type" value="Genomic_DNA"/>
</dbReference>